<keyword evidence="3" id="KW-0812">Transmembrane</keyword>
<dbReference type="RefSeq" id="WP_117521767.1">
    <property type="nucleotide sequence ID" value="NZ_QVEU01000004.1"/>
</dbReference>
<feature type="domain" description="DUF4097" evidence="4">
    <location>
        <begin position="98"/>
        <end position="278"/>
    </location>
</feature>
<evidence type="ECO:0000259" key="4">
    <source>
        <dbReference type="Pfam" id="PF13349"/>
    </source>
</evidence>
<feature type="region of interest" description="Disordered" evidence="2">
    <location>
        <begin position="333"/>
        <end position="396"/>
    </location>
</feature>
<feature type="compositionally biased region" description="Basic and acidic residues" evidence="2">
    <location>
        <begin position="338"/>
        <end position="349"/>
    </location>
</feature>
<evidence type="ECO:0000256" key="3">
    <source>
        <dbReference type="SAM" id="Phobius"/>
    </source>
</evidence>
<dbReference type="Pfam" id="PF13349">
    <property type="entry name" value="DUF4097"/>
    <property type="match status" value="1"/>
</dbReference>
<dbReference type="OrthoDB" id="1690249at2"/>
<organism evidence="5 6">
    <name type="scientific">Anaerococcus nagyae</name>
    <dbReference type="NCBI Taxonomy" id="1755241"/>
    <lineage>
        <taxon>Bacteria</taxon>
        <taxon>Bacillati</taxon>
        <taxon>Bacillota</taxon>
        <taxon>Tissierellia</taxon>
        <taxon>Tissierellales</taxon>
        <taxon>Peptoniphilaceae</taxon>
        <taxon>Anaerococcus</taxon>
    </lineage>
</organism>
<evidence type="ECO:0000256" key="1">
    <source>
        <dbReference type="SAM" id="Coils"/>
    </source>
</evidence>
<dbReference type="Proteomes" id="UP000261011">
    <property type="component" value="Unassembled WGS sequence"/>
</dbReference>
<comment type="caution">
    <text evidence="5">The sequence shown here is derived from an EMBL/GenBank/DDBJ whole genome shotgun (WGS) entry which is preliminary data.</text>
</comment>
<keyword evidence="6" id="KW-1185">Reference proteome</keyword>
<reference evidence="5 6" key="1">
    <citation type="submission" date="2018-08" db="EMBL/GenBank/DDBJ databases">
        <title>A genome reference for cultivated species of the human gut microbiota.</title>
        <authorList>
            <person name="Zou Y."/>
            <person name="Xue W."/>
            <person name="Luo G."/>
        </authorList>
    </citation>
    <scope>NUCLEOTIDE SEQUENCE [LARGE SCALE GENOMIC DNA]</scope>
    <source>
        <strain evidence="5 6">OF01-3</strain>
    </source>
</reference>
<feature type="coiled-coil region" evidence="1">
    <location>
        <begin position="6"/>
        <end position="33"/>
    </location>
</feature>
<feature type="compositionally biased region" description="Acidic residues" evidence="2">
    <location>
        <begin position="371"/>
        <end position="381"/>
    </location>
</feature>
<accession>A0A3E2THD7</accession>
<keyword evidence="1" id="KW-0175">Coiled coil</keyword>
<dbReference type="AlphaFoldDB" id="A0A3E2THD7"/>
<keyword evidence="3" id="KW-1133">Transmembrane helix</keyword>
<sequence>MKDNRNNEVNDNVEEYDEEIEEILSETNNKSRRKLKLPKYDKKIKIIIGIIIVVALAALLYFLNKNKNSNVGESKTSQVVDEDSYNGSNIMRVDLNQVKKINIDLKTADVRIQRSNTNPYIEYTHLYKGEDDIYTVDVSYENGELNLKSNIQGKELNMKNKVQIVRIFLPKDEPLDEIKANIGAGNVKITDLEVKDLDLNVKSGHVTFDNSFFGGSVSNEAGDIILDNSELLNSKLTTNSGDIVISDSKLGQKSDFSTSTGNIVINSKDKIDSFNIDARLEVGNFILGNISYRNIKDGFSKDNKAKKDVSLETKVGDIIFNKGEGAILEEEEYITNKSKRDDSDSKHENEEESQQEMEQKIQSEAEKTLNEDIEEELEESGQADYSINNKEEKTNN</sequence>
<name>A0A3E2THD7_9FIRM</name>
<feature type="transmembrane region" description="Helical" evidence="3">
    <location>
        <begin position="44"/>
        <end position="63"/>
    </location>
</feature>
<evidence type="ECO:0000313" key="6">
    <source>
        <dbReference type="Proteomes" id="UP000261011"/>
    </source>
</evidence>
<evidence type="ECO:0000256" key="2">
    <source>
        <dbReference type="SAM" id="MobiDB-lite"/>
    </source>
</evidence>
<protein>
    <recommendedName>
        <fullName evidence="4">DUF4097 domain-containing protein</fullName>
    </recommendedName>
</protein>
<dbReference type="EMBL" id="QVEU01000004">
    <property type="protein sequence ID" value="RGB75824.1"/>
    <property type="molecule type" value="Genomic_DNA"/>
</dbReference>
<dbReference type="InterPro" id="IPR025164">
    <property type="entry name" value="Toastrack_DUF4097"/>
</dbReference>
<keyword evidence="3" id="KW-0472">Membrane</keyword>
<evidence type="ECO:0000313" key="5">
    <source>
        <dbReference type="EMBL" id="RGB75824.1"/>
    </source>
</evidence>
<feature type="compositionally biased region" description="Basic and acidic residues" evidence="2">
    <location>
        <begin position="357"/>
        <end position="370"/>
    </location>
</feature>
<gene>
    <name evidence="5" type="ORF">DXA39_05745</name>
</gene>
<proteinExistence type="predicted"/>